<dbReference type="Proteomes" id="UP001049176">
    <property type="component" value="Chromosome 7"/>
</dbReference>
<dbReference type="RefSeq" id="XP_043006526.1">
    <property type="nucleotide sequence ID" value="XM_043156731.1"/>
</dbReference>
<dbReference type="GO" id="GO:0004099">
    <property type="term" value="F:chitin deacetylase activity"/>
    <property type="evidence" value="ECO:0007669"/>
    <property type="project" value="UniProtKB-EC"/>
</dbReference>
<keyword evidence="6" id="KW-0472">Membrane</keyword>
<reference evidence="17" key="1">
    <citation type="journal article" date="2021" name="Genome Biol. Evol.">
        <title>The assembled and annotated genome of the fairy-ring fungus Marasmius oreades.</title>
        <authorList>
            <person name="Hiltunen M."/>
            <person name="Ament-Velasquez S.L."/>
            <person name="Johannesson H."/>
        </authorList>
    </citation>
    <scope>NUCLEOTIDE SEQUENCE</scope>
    <source>
        <strain evidence="17">03SP1</strain>
    </source>
</reference>
<name>A0A9P7RUS8_9AGAR</name>
<keyword evidence="4" id="KW-0336">GPI-anchor</keyword>
<evidence type="ECO:0000259" key="16">
    <source>
        <dbReference type="PROSITE" id="PS51677"/>
    </source>
</evidence>
<gene>
    <name evidence="17" type="ORF">E1B28_011674</name>
</gene>
<dbReference type="AlphaFoldDB" id="A0A9P7RUS8"/>
<feature type="chain" id="PRO_5040711381" description="chitin deacetylase" evidence="15">
    <location>
        <begin position="19"/>
        <end position="447"/>
    </location>
</feature>
<dbReference type="GO" id="GO:0098552">
    <property type="term" value="C:side of membrane"/>
    <property type="evidence" value="ECO:0007669"/>
    <property type="project" value="UniProtKB-KW"/>
</dbReference>
<dbReference type="EC" id="3.5.1.41" evidence="12"/>
<dbReference type="RefSeq" id="XP_043006527.1">
    <property type="nucleotide sequence ID" value="XM_043156732.1"/>
</dbReference>
<dbReference type="GeneID" id="66080749"/>
<evidence type="ECO:0000256" key="4">
    <source>
        <dbReference type="ARBA" id="ARBA00022622"/>
    </source>
</evidence>
<keyword evidence="3" id="KW-1003">Cell membrane</keyword>
<evidence type="ECO:0000313" key="17">
    <source>
        <dbReference type="EMBL" id="KAG7090057.1"/>
    </source>
</evidence>
<evidence type="ECO:0000256" key="1">
    <source>
        <dbReference type="ARBA" id="ARBA00001941"/>
    </source>
</evidence>
<dbReference type="EMBL" id="CM032187">
    <property type="protein sequence ID" value="KAG7090056.1"/>
    <property type="molecule type" value="Genomic_DNA"/>
</dbReference>
<evidence type="ECO:0000256" key="10">
    <source>
        <dbReference type="ARBA" id="ARBA00023316"/>
    </source>
</evidence>
<evidence type="ECO:0000313" key="18">
    <source>
        <dbReference type="Proteomes" id="UP001049176"/>
    </source>
</evidence>
<feature type="region of interest" description="Disordered" evidence="14">
    <location>
        <begin position="389"/>
        <end position="422"/>
    </location>
</feature>
<feature type="signal peptide" evidence="15">
    <location>
        <begin position="1"/>
        <end position="18"/>
    </location>
</feature>
<keyword evidence="10" id="KW-0961">Cell wall biogenesis/degradation</keyword>
<comment type="subcellular location">
    <subcellularLocation>
        <location evidence="2">Cell membrane</location>
        <topology evidence="2">Lipid-anchor</topology>
        <topology evidence="2">GPI-anchor</topology>
    </subcellularLocation>
</comment>
<dbReference type="InterPro" id="IPR002509">
    <property type="entry name" value="NODB_dom"/>
</dbReference>
<protein>
    <recommendedName>
        <fullName evidence="12">chitin deacetylase</fullName>
        <ecNumber evidence="12">3.5.1.41</ecNumber>
    </recommendedName>
</protein>
<dbReference type="InterPro" id="IPR011330">
    <property type="entry name" value="Glyco_hydro/deAcase_b/a-brl"/>
</dbReference>
<dbReference type="GO" id="GO:0005886">
    <property type="term" value="C:plasma membrane"/>
    <property type="evidence" value="ECO:0007669"/>
    <property type="project" value="UniProtKB-SubCell"/>
</dbReference>
<feature type="domain" description="NodB homology" evidence="16">
    <location>
        <begin position="153"/>
        <end position="339"/>
    </location>
</feature>
<dbReference type="OrthoDB" id="407355at2759"/>
<dbReference type="SUPFAM" id="SSF88713">
    <property type="entry name" value="Glycoside hydrolase/deacetylase"/>
    <property type="match status" value="1"/>
</dbReference>
<dbReference type="GO" id="GO:0009272">
    <property type="term" value="P:fungal-type cell wall biogenesis"/>
    <property type="evidence" value="ECO:0007669"/>
    <property type="project" value="UniProtKB-ARBA"/>
</dbReference>
<proteinExistence type="predicted"/>
<dbReference type="PANTHER" id="PTHR10587">
    <property type="entry name" value="GLYCOSYL TRANSFERASE-RELATED"/>
    <property type="match status" value="1"/>
</dbReference>
<keyword evidence="11" id="KW-0624">Polysaccharide degradation</keyword>
<sequence>MFQHTLLCLAFISVATQSFVIAHGGHGHKIRRRYFQDWSQPHDHSVNKLFKRGGDGAQYPEVGSSDWAAKYPPANGKTPDQSLTPKEWLDALNVAVAAGTIPAVDRTTIPRNSAGDVTGAPVYPKNQDPTGPGICSATYQCRAADDVWDGPDGTFAISFDDGPLPSTSILVDFLKQNNEIATHFMIGANVRNNPQRFLDVFNYGGDCAVHTWSHPYMTSLSNEDIVAELGWTMQIIHDSTGGKVPKMWRPPTGDADVRVRAIAKEVFGLKTVIWNRDSADWRISLGQQTLDGVNSDMDKWLTGPKTPGLVVLEHELTNLTVQGFTGNYPKIKSNGWNTKSLAQLFGDAYQNVNGDQVTPASVNHQASGNALLNTTSDSVSSTTTTSQTISSVATSTPRTATVTTSSSSGTSTSSSSNKTNSNSALPSNMFSQWFAAIFASTLIISLS</sequence>
<evidence type="ECO:0000256" key="12">
    <source>
        <dbReference type="ARBA" id="ARBA00024056"/>
    </source>
</evidence>
<keyword evidence="8" id="KW-0170">Cobalt</keyword>
<dbReference type="Gene3D" id="3.20.20.370">
    <property type="entry name" value="Glycoside hydrolase/deacetylase"/>
    <property type="match status" value="1"/>
</dbReference>
<dbReference type="GO" id="GO:0006032">
    <property type="term" value="P:chitin catabolic process"/>
    <property type="evidence" value="ECO:0007669"/>
    <property type="project" value="UniProtKB-KW"/>
</dbReference>
<organism evidence="17 18">
    <name type="scientific">Marasmius oreades</name>
    <name type="common">fairy-ring Marasmius</name>
    <dbReference type="NCBI Taxonomy" id="181124"/>
    <lineage>
        <taxon>Eukaryota</taxon>
        <taxon>Fungi</taxon>
        <taxon>Dikarya</taxon>
        <taxon>Basidiomycota</taxon>
        <taxon>Agaricomycotina</taxon>
        <taxon>Agaricomycetes</taxon>
        <taxon>Agaricomycetidae</taxon>
        <taxon>Agaricales</taxon>
        <taxon>Marasmiineae</taxon>
        <taxon>Marasmiaceae</taxon>
        <taxon>Marasmius</taxon>
    </lineage>
</organism>
<evidence type="ECO:0000256" key="3">
    <source>
        <dbReference type="ARBA" id="ARBA00022475"/>
    </source>
</evidence>
<accession>A0A9P7RUS8</accession>
<dbReference type="PROSITE" id="PS51677">
    <property type="entry name" value="NODB"/>
    <property type="match status" value="1"/>
</dbReference>
<dbReference type="GO" id="GO:0000272">
    <property type="term" value="P:polysaccharide catabolic process"/>
    <property type="evidence" value="ECO:0007669"/>
    <property type="project" value="UniProtKB-KW"/>
</dbReference>
<evidence type="ECO:0000256" key="9">
    <source>
        <dbReference type="ARBA" id="ARBA00023288"/>
    </source>
</evidence>
<comment type="cofactor">
    <cofactor evidence="1">
        <name>Co(2+)</name>
        <dbReference type="ChEBI" id="CHEBI:48828"/>
    </cofactor>
</comment>
<evidence type="ECO:0000256" key="7">
    <source>
        <dbReference type="ARBA" id="ARBA00023277"/>
    </source>
</evidence>
<evidence type="ECO:0000256" key="6">
    <source>
        <dbReference type="ARBA" id="ARBA00023136"/>
    </source>
</evidence>
<comment type="catalytic activity">
    <reaction evidence="13">
        <text>[(1-&gt;4)-N-acetyl-beta-D-glucosaminyl](n) + n H2O = chitosan + n acetate</text>
        <dbReference type="Rhea" id="RHEA:10464"/>
        <dbReference type="Rhea" id="RHEA-COMP:9593"/>
        <dbReference type="Rhea" id="RHEA-COMP:9597"/>
        <dbReference type="ChEBI" id="CHEBI:15377"/>
        <dbReference type="ChEBI" id="CHEBI:17029"/>
        <dbReference type="ChEBI" id="CHEBI:30089"/>
        <dbReference type="ChEBI" id="CHEBI:57704"/>
        <dbReference type="EC" id="3.5.1.41"/>
    </reaction>
    <physiologicalReaction direction="left-to-right" evidence="13">
        <dbReference type="Rhea" id="RHEA:10465"/>
    </physiologicalReaction>
</comment>
<evidence type="ECO:0000256" key="5">
    <source>
        <dbReference type="ARBA" id="ARBA00023024"/>
    </source>
</evidence>
<dbReference type="KEGG" id="more:E1B28_011674"/>
<evidence type="ECO:0000256" key="15">
    <source>
        <dbReference type="SAM" id="SignalP"/>
    </source>
</evidence>
<keyword evidence="7" id="KW-0119">Carbohydrate metabolism</keyword>
<keyword evidence="5" id="KW-0146">Chitin degradation</keyword>
<evidence type="ECO:0000256" key="14">
    <source>
        <dbReference type="SAM" id="MobiDB-lite"/>
    </source>
</evidence>
<dbReference type="GO" id="GO:0071555">
    <property type="term" value="P:cell wall organization"/>
    <property type="evidence" value="ECO:0007669"/>
    <property type="project" value="UniProtKB-KW"/>
</dbReference>
<dbReference type="PANTHER" id="PTHR10587:SF135">
    <property type="entry name" value="CHITIN DEACETYLASE 3"/>
    <property type="match status" value="1"/>
</dbReference>
<comment type="caution">
    <text evidence="17">The sequence shown here is derived from an EMBL/GenBank/DDBJ whole genome shotgun (WGS) entry which is preliminary data.</text>
</comment>
<evidence type="ECO:0000256" key="11">
    <source>
        <dbReference type="ARBA" id="ARBA00023326"/>
    </source>
</evidence>
<evidence type="ECO:0000256" key="13">
    <source>
        <dbReference type="ARBA" id="ARBA00048494"/>
    </source>
</evidence>
<keyword evidence="18" id="KW-1185">Reference proteome</keyword>
<keyword evidence="15" id="KW-0732">Signal</keyword>
<evidence type="ECO:0000256" key="2">
    <source>
        <dbReference type="ARBA" id="ARBA00004609"/>
    </source>
</evidence>
<keyword evidence="9" id="KW-0449">Lipoprotein</keyword>
<dbReference type="EMBL" id="CM032187">
    <property type="protein sequence ID" value="KAG7090057.1"/>
    <property type="molecule type" value="Genomic_DNA"/>
</dbReference>
<dbReference type="InterPro" id="IPR050248">
    <property type="entry name" value="Polysacc_deacetylase_ArnD"/>
</dbReference>
<evidence type="ECO:0000256" key="8">
    <source>
        <dbReference type="ARBA" id="ARBA00023285"/>
    </source>
</evidence>
<keyword evidence="4" id="KW-0325">Glycoprotein</keyword>
<dbReference type="Pfam" id="PF01522">
    <property type="entry name" value="Polysacc_deac_1"/>
    <property type="match status" value="1"/>
</dbReference>